<accession>A0ACC6TP32</accession>
<keyword evidence="1" id="KW-0067">ATP-binding</keyword>
<comment type="caution">
    <text evidence="1">The sequence shown here is derived from an EMBL/GenBank/DDBJ whole genome shotgun (WGS) entry which is preliminary data.</text>
</comment>
<dbReference type="EMBL" id="JZWS03000006">
    <property type="protein sequence ID" value="MEW9491649.1"/>
    <property type="molecule type" value="Genomic_DNA"/>
</dbReference>
<proteinExistence type="predicted"/>
<gene>
    <name evidence="1" type="ORF">TQ35_0005540</name>
</gene>
<evidence type="ECO:0000313" key="1">
    <source>
        <dbReference type="EMBL" id="MEW9491649.1"/>
    </source>
</evidence>
<sequence length="284" mass="31860">MLEYSCVTTDRLRCFSLKLSKGARVGVLGQRDSGKEDVINVALGLKKAVSGDVFLDGQSVLSLSEVEMNEVRWARISAVFYDPYAMFNPIYDVASHFAEIVVSHGLGDYHVAVELAKEFLRILGGKEELLYKYPSDLTPLEAKKVSIAMASFLEPDYILLDDIEYKLNDNGRASILNALINLMGTISSGFLILDNDPAVLSRLSNYFLVVYRGEVVEEGEEVVFQPYHPYTMDLLSGNLGERNLDGKGCRYSENCKFSSFKCKEREPKFTSVGKSNVKCFMYPW</sequence>
<name>A0ACC6TP32_9CREN</name>
<dbReference type="Proteomes" id="UP000053480">
    <property type="component" value="Unassembled WGS sequence"/>
</dbReference>
<organism evidence="1 2">
    <name type="scientific">Candidatus Aramenus sulfurataquae</name>
    <dbReference type="NCBI Taxonomy" id="1326980"/>
    <lineage>
        <taxon>Archaea</taxon>
        <taxon>Thermoproteota</taxon>
        <taxon>Thermoprotei</taxon>
        <taxon>Sulfolobales</taxon>
        <taxon>Sulfolobaceae</taxon>
        <taxon>Candidatus Aramenus</taxon>
    </lineage>
</organism>
<keyword evidence="1" id="KW-0547">Nucleotide-binding</keyword>
<evidence type="ECO:0000313" key="2">
    <source>
        <dbReference type="Proteomes" id="UP000053480"/>
    </source>
</evidence>
<reference evidence="1" key="1">
    <citation type="submission" date="2024-07" db="EMBL/GenBank/DDBJ databases">
        <title>Metagenome and Metagenome-Assembled Genomes of Archaea from a hot spring from the geothermal field of Los Azufres, Mexico.</title>
        <authorList>
            <person name="Marin-Paredes R."/>
            <person name="Martinez-Romero E."/>
            <person name="Servin-Garciduenas L.E."/>
        </authorList>
    </citation>
    <scope>NUCLEOTIDE SEQUENCE</scope>
    <source>
        <strain evidence="1">AZ1-454</strain>
    </source>
</reference>
<protein>
    <submittedName>
        <fullName evidence="1">ATP-binding cassette domain-containing protein</fullName>
    </submittedName>
</protein>